<comment type="caution">
    <text evidence="2">The sequence shown here is derived from an EMBL/GenBank/DDBJ whole genome shotgun (WGS) entry which is preliminary data.</text>
</comment>
<organism evidence="2 3">
    <name type="scientific">Rotaria magnacalcarata</name>
    <dbReference type="NCBI Taxonomy" id="392030"/>
    <lineage>
        <taxon>Eukaryota</taxon>
        <taxon>Metazoa</taxon>
        <taxon>Spiralia</taxon>
        <taxon>Gnathifera</taxon>
        <taxon>Rotifera</taxon>
        <taxon>Eurotatoria</taxon>
        <taxon>Bdelloidea</taxon>
        <taxon>Philodinida</taxon>
        <taxon>Philodinidae</taxon>
        <taxon>Rotaria</taxon>
    </lineage>
</organism>
<dbReference type="Gene3D" id="2.40.50.140">
    <property type="entry name" value="Nucleic acid-binding proteins"/>
    <property type="match status" value="1"/>
</dbReference>
<reference evidence="2" key="1">
    <citation type="submission" date="2021-02" db="EMBL/GenBank/DDBJ databases">
        <authorList>
            <person name="Nowell W R."/>
        </authorList>
    </citation>
    <scope>NUCLEOTIDE SEQUENCE</scope>
</reference>
<accession>A0A816PY15</accession>
<sequence>MQKAALYPMDVPAIFDNNICSSSQMPREYLITMLLPAIGHFVNGSQIRTNTGTPTNISFFTTIIGYPSVNKSSATEAILNAVLVIEKHLGIKTEESRINCSTTVEQLLTELKNRCPRLIQVWDEAVTLLQSFGLYKQGGAAYDRSIMCTLYNSSAVVKRQTKSGNITVENPVLNIAAAAHPADIFSSVSNESDDDGLMTRFLFSAPEPCIPLSGEIRSLNIDEPSLNHLLYIIHCFNSTEQNDWRRNDDEDQRIIYSYSADTQKVINDAFDECTLQIREAYGIDQDLGSILGKAKVQVSKIAGALHAVSLAAAVFDQLINDDSLPGYYDKNVEGVVLYDNGITTNISHSNGQSYSRRSLKINDNTGTINITIWNEKIVEVPEQVVNKTIRMRNGKINHYHGPVHETLDEMRQRFEQNRDEQERIERNHEVLAESRRSKVSMRSDDGSEQRYPEKVILLARGTKIPWINISLSHGGYKAATLHQAAANLQSENLGLLTKEKNTGAHRATTYFSKVLIDQKWDVETLTIFCTKLAKYNVSLVAYRASLKPEITVSTTETEDDDSMDAFPRREDVLIRMSPPPVPSRNLIQTTTTPIASYGFRLPPSVNSVRSQQRIETQATQSFSTNDMETTEITTFQLAPQAKKKNRIEQIDKPTSPFSSPRRHIPKSQEYPYQNV</sequence>
<dbReference type="EMBL" id="CAJNRG010003062">
    <property type="protein sequence ID" value="CAF2053121.1"/>
    <property type="molecule type" value="Genomic_DNA"/>
</dbReference>
<evidence type="ECO:0000313" key="3">
    <source>
        <dbReference type="Proteomes" id="UP000663887"/>
    </source>
</evidence>
<name>A0A816PY15_9BILA</name>
<feature type="region of interest" description="Disordered" evidence="1">
    <location>
        <begin position="418"/>
        <end position="446"/>
    </location>
</feature>
<dbReference type="SUPFAM" id="SSF50249">
    <property type="entry name" value="Nucleic acid-binding proteins"/>
    <property type="match status" value="1"/>
</dbReference>
<dbReference type="InterPro" id="IPR012340">
    <property type="entry name" value="NA-bd_OB-fold"/>
</dbReference>
<gene>
    <name evidence="2" type="ORF">XDN619_LOCUS9004</name>
</gene>
<evidence type="ECO:0000256" key="1">
    <source>
        <dbReference type="SAM" id="MobiDB-lite"/>
    </source>
</evidence>
<dbReference type="Proteomes" id="UP000663887">
    <property type="component" value="Unassembled WGS sequence"/>
</dbReference>
<dbReference type="Pfam" id="PF13148">
    <property type="entry name" value="DUF3987"/>
    <property type="match status" value="1"/>
</dbReference>
<feature type="region of interest" description="Disordered" evidence="1">
    <location>
        <begin position="639"/>
        <end position="675"/>
    </location>
</feature>
<evidence type="ECO:0000313" key="2">
    <source>
        <dbReference type="EMBL" id="CAF2053121.1"/>
    </source>
</evidence>
<protein>
    <submittedName>
        <fullName evidence="2">Uncharacterized protein</fullName>
    </submittedName>
</protein>
<proteinExistence type="predicted"/>
<dbReference type="AlphaFoldDB" id="A0A816PY15"/>
<dbReference type="InterPro" id="IPR025048">
    <property type="entry name" value="DUF3987"/>
</dbReference>